<feature type="binding site" evidence="9">
    <location>
        <begin position="223"/>
        <end position="230"/>
    </location>
    <ligand>
        <name>ATP</name>
        <dbReference type="ChEBI" id="CHEBI:30616"/>
    </ligand>
</feature>
<dbReference type="SMART" id="SM00129">
    <property type="entry name" value="KISc"/>
    <property type="match status" value="1"/>
</dbReference>
<evidence type="ECO:0000256" key="1">
    <source>
        <dbReference type="ARBA" id="ARBA00004245"/>
    </source>
</evidence>
<keyword evidence="7 9" id="KW-0505">Motor protein</keyword>
<dbReference type="InterPro" id="IPR027417">
    <property type="entry name" value="P-loop_NTPase"/>
</dbReference>
<keyword evidence="4 9" id="KW-0547">Nucleotide-binding</keyword>
<dbReference type="GO" id="GO:0005874">
    <property type="term" value="C:microtubule"/>
    <property type="evidence" value="ECO:0007669"/>
    <property type="project" value="TreeGrafter"/>
</dbReference>
<dbReference type="PROSITE" id="PS00411">
    <property type="entry name" value="KINESIN_MOTOR_1"/>
    <property type="match status" value="1"/>
</dbReference>
<dbReference type="GO" id="GO:0000278">
    <property type="term" value="P:mitotic cell cycle"/>
    <property type="evidence" value="ECO:0007669"/>
    <property type="project" value="TreeGrafter"/>
</dbReference>
<keyword evidence="8" id="KW-0206">Cytoskeleton</keyword>
<evidence type="ECO:0000256" key="6">
    <source>
        <dbReference type="ARBA" id="ARBA00023054"/>
    </source>
</evidence>
<feature type="domain" description="Kinesin motor" evidence="12">
    <location>
        <begin position="137"/>
        <end position="456"/>
    </location>
</feature>
<feature type="coiled-coil region" evidence="10">
    <location>
        <begin position="643"/>
        <end position="677"/>
    </location>
</feature>
<organism evidence="13">
    <name type="scientific">Timema tahoe</name>
    <dbReference type="NCBI Taxonomy" id="61484"/>
    <lineage>
        <taxon>Eukaryota</taxon>
        <taxon>Metazoa</taxon>
        <taxon>Ecdysozoa</taxon>
        <taxon>Arthropoda</taxon>
        <taxon>Hexapoda</taxon>
        <taxon>Insecta</taxon>
        <taxon>Pterygota</taxon>
        <taxon>Neoptera</taxon>
        <taxon>Polyneoptera</taxon>
        <taxon>Phasmatodea</taxon>
        <taxon>Timematodea</taxon>
        <taxon>Timematoidea</taxon>
        <taxon>Timematidae</taxon>
        <taxon>Timema</taxon>
    </lineage>
</organism>
<dbReference type="Pfam" id="PF00225">
    <property type="entry name" value="Kinesin"/>
    <property type="match status" value="2"/>
</dbReference>
<dbReference type="PANTHER" id="PTHR47968">
    <property type="entry name" value="CENTROMERE PROTEIN E"/>
    <property type="match status" value="1"/>
</dbReference>
<dbReference type="Gene3D" id="3.40.850.10">
    <property type="entry name" value="Kinesin motor domain"/>
    <property type="match status" value="1"/>
</dbReference>
<evidence type="ECO:0000256" key="10">
    <source>
        <dbReference type="SAM" id="Coils"/>
    </source>
</evidence>
<keyword evidence="5 9" id="KW-0067">ATP-binding</keyword>
<name>A0A7R9FHQ3_9NEOP</name>
<dbReference type="GO" id="GO:0007018">
    <property type="term" value="P:microtubule-based movement"/>
    <property type="evidence" value="ECO:0007669"/>
    <property type="project" value="InterPro"/>
</dbReference>
<evidence type="ECO:0000256" key="8">
    <source>
        <dbReference type="ARBA" id="ARBA00023212"/>
    </source>
</evidence>
<comment type="subcellular location">
    <subcellularLocation>
        <location evidence="1">Cytoplasm</location>
        <location evidence="1">Cytoskeleton</location>
    </subcellularLocation>
</comment>
<feature type="coiled-coil region" evidence="10">
    <location>
        <begin position="541"/>
        <end position="568"/>
    </location>
</feature>
<dbReference type="PANTHER" id="PTHR47968:SF76">
    <property type="entry name" value="KINESIN-LIKE PROTEIN"/>
    <property type="match status" value="1"/>
</dbReference>
<evidence type="ECO:0000256" key="2">
    <source>
        <dbReference type="ARBA" id="ARBA00022490"/>
    </source>
</evidence>
<dbReference type="GO" id="GO:0005524">
    <property type="term" value="F:ATP binding"/>
    <property type="evidence" value="ECO:0007669"/>
    <property type="project" value="UniProtKB-UniRule"/>
</dbReference>
<keyword evidence="2" id="KW-0963">Cytoplasm</keyword>
<dbReference type="InterPro" id="IPR019821">
    <property type="entry name" value="Kinesin_motor_CS"/>
</dbReference>
<evidence type="ECO:0000256" key="7">
    <source>
        <dbReference type="ARBA" id="ARBA00023175"/>
    </source>
</evidence>
<comment type="similarity">
    <text evidence="9">Belongs to the TRAFAC class myosin-kinesin ATPase superfamily. Kinesin family.</text>
</comment>
<evidence type="ECO:0000256" key="11">
    <source>
        <dbReference type="SAM" id="MobiDB-lite"/>
    </source>
</evidence>
<dbReference type="InterPro" id="IPR036961">
    <property type="entry name" value="Kinesin_motor_dom_sf"/>
</dbReference>
<accession>A0A7R9FHQ3</accession>
<protein>
    <recommendedName>
        <fullName evidence="12">Kinesin motor domain-containing protein</fullName>
    </recommendedName>
</protein>
<dbReference type="InterPro" id="IPR027640">
    <property type="entry name" value="Kinesin-like_fam"/>
</dbReference>
<evidence type="ECO:0000256" key="3">
    <source>
        <dbReference type="ARBA" id="ARBA00022701"/>
    </source>
</evidence>
<dbReference type="EMBL" id="OE000155">
    <property type="protein sequence ID" value="CAD7452684.1"/>
    <property type="molecule type" value="Genomic_DNA"/>
</dbReference>
<evidence type="ECO:0000256" key="4">
    <source>
        <dbReference type="ARBA" id="ARBA00022741"/>
    </source>
</evidence>
<gene>
    <name evidence="13" type="ORF">TTEB3V08_LOCUS858</name>
</gene>
<dbReference type="InterPro" id="IPR001752">
    <property type="entry name" value="Kinesin_motor_dom"/>
</dbReference>
<dbReference type="SUPFAM" id="SSF52540">
    <property type="entry name" value="P-loop containing nucleoside triphosphate hydrolases"/>
    <property type="match status" value="1"/>
</dbReference>
<keyword evidence="6 10" id="KW-0175">Coiled coil</keyword>
<evidence type="ECO:0000313" key="13">
    <source>
        <dbReference type="EMBL" id="CAD7452684.1"/>
    </source>
</evidence>
<sequence length="1041" mass="118367">MLQQRHLTHLQKKHPGKYWHHAAQSTIEEWIPTGQESTERETIVTHQAACQHLTWIRCLRPFLILREEYSILALLWAVGLEQFDQLPDDSAGLALRHDAGDVSDVAWEGLSGVQGELFGEVSRSKEYPGCEKSNEEPYQVLVTAIVHTQAPERDTWIVIEVVSSRGVIEISHPKDSSKDSKKMFTFDAVYDWNSRQEDLYEESIRPLVSSVLDGFNGTIFAYGQTGTGKTYTMEGPKNDPSQKGIIPKSFEQIFNYISRSSNMQYLVRASYLEIYQEDIRDLLNKDPSKHLELREKPEIGVYVKDLSSFVCKSMNEIEHVMVVGNMNRSIGATNMNEHSSRSHAIFVVTIEMGATEASVKKLIRVGKLNLVDLAGSERQSKTGASEKPPPVHSTEIRTSISPSSVVWLNTTGALANYATEAGGNSKTVMVANIGPASYNYDESLTTLRYANRAKNIKNKPRVNEDPKDALLRQYQQEIARLKVLLAEKHKIVEMRAQAQNQKKEKESKKTQPTPDIPSDITEEELRRKIMNGEIIISPEMNQKLIEEIERKKQEVIRERKETEKLQAQLMFMESKLLSGGKNIVDHTNEQQRALELRKQEIAERKKREVEMRQKLEIQEANSMEFRETFTNLKQEAEVKTRKLKKLFSKLQATKLEMNDLTEEFNRDRRELELTQNDILSLIGTRLIYDDYAYQHLISLRQVLSATETTRSANAAPFRLLPHPTNTTNVSFPPPPSSNFGTELKKKYMIIENFIPSDEKIKLMSRFRYDDETDAWSLLPLEIEDAIPFKRPVNCDGDRRPISDFGRVAIKVGRSHRYHGENIVNLEMEAHARTTNDYLGPTVAPKIQAVLDEALKDEGDIDVDAAPLRLSQAFKSKISRKERDKDKHLKPSKIRNWGFVGMGGARLRALGTSRPCLAEMITRSASVSPELQPQPEATLRLRTSIVLAQTDRYWCLIYDLQVEPGHKVHQGYLGLHQGKTISCNQIQYNDNKTGLFIVTTLHWFCKALCVKIPASVAWLANALVVLSSTAEDGEIDVRISVE</sequence>
<keyword evidence="3" id="KW-0493">Microtubule</keyword>
<feature type="region of interest" description="Disordered" evidence="11">
    <location>
        <begin position="377"/>
        <end position="396"/>
    </location>
</feature>
<evidence type="ECO:0000259" key="12">
    <source>
        <dbReference type="PROSITE" id="PS50067"/>
    </source>
</evidence>
<dbReference type="PROSITE" id="PS50067">
    <property type="entry name" value="KINESIN_MOTOR_2"/>
    <property type="match status" value="1"/>
</dbReference>
<dbReference type="GO" id="GO:0008017">
    <property type="term" value="F:microtubule binding"/>
    <property type="evidence" value="ECO:0007669"/>
    <property type="project" value="InterPro"/>
</dbReference>
<proteinExistence type="inferred from homology"/>
<dbReference type="GO" id="GO:0003777">
    <property type="term" value="F:microtubule motor activity"/>
    <property type="evidence" value="ECO:0007669"/>
    <property type="project" value="InterPro"/>
</dbReference>
<evidence type="ECO:0000256" key="9">
    <source>
        <dbReference type="PROSITE-ProRule" id="PRU00283"/>
    </source>
</evidence>
<feature type="region of interest" description="Disordered" evidence="11">
    <location>
        <begin position="497"/>
        <end position="521"/>
    </location>
</feature>
<dbReference type="PRINTS" id="PR00380">
    <property type="entry name" value="KINESINHEAVY"/>
</dbReference>
<reference evidence="13" key="1">
    <citation type="submission" date="2020-11" db="EMBL/GenBank/DDBJ databases">
        <authorList>
            <person name="Tran Van P."/>
        </authorList>
    </citation>
    <scope>NUCLEOTIDE SEQUENCE</scope>
</reference>
<evidence type="ECO:0000256" key="5">
    <source>
        <dbReference type="ARBA" id="ARBA00022840"/>
    </source>
</evidence>
<dbReference type="AlphaFoldDB" id="A0A7R9FHQ3"/>